<organism evidence="7 8">
    <name type="scientific">Bemisia tabaci</name>
    <name type="common">Sweetpotato whitefly</name>
    <name type="synonym">Aleurodes tabaci</name>
    <dbReference type="NCBI Taxonomy" id="7038"/>
    <lineage>
        <taxon>Eukaryota</taxon>
        <taxon>Metazoa</taxon>
        <taxon>Ecdysozoa</taxon>
        <taxon>Arthropoda</taxon>
        <taxon>Hexapoda</taxon>
        <taxon>Insecta</taxon>
        <taxon>Pterygota</taxon>
        <taxon>Neoptera</taxon>
        <taxon>Paraneoptera</taxon>
        <taxon>Hemiptera</taxon>
        <taxon>Sternorrhyncha</taxon>
        <taxon>Aleyrodoidea</taxon>
        <taxon>Aleyrodidae</taxon>
        <taxon>Aleyrodinae</taxon>
        <taxon>Bemisia</taxon>
    </lineage>
</organism>
<dbReference type="GO" id="GO:0052689">
    <property type="term" value="F:carboxylic ester hydrolase activity"/>
    <property type="evidence" value="ECO:0007669"/>
    <property type="project" value="UniProtKB-KW"/>
</dbReference>
<dbReference type="InterPro" id="IPR002018">
    <property type="entry name" value="CarbesteraseB"/>
</dbReference>
<dbReference type="AlphaFoldDB" id="A0A9P0F0L3"/>
<dbReference type="PANTHER" id="PTHR43142">
    <property type="entry name" value="CARBOXYLIC ESTER HYDROLASE"/>
    <property type="match status" value="1"/>
</dbReference>
<evidence type="ECO:0000256" key="4">
    <source>
        <dbReference type="ARBA" id="ARBA00023180"/>
    </source>
</evidence>
<keyword evidence="5" id="KW-0732">Signal</keyword>
<evidence type="ECO:0000256" key="3">
    <source>
        <dbReference type="ARBA" id="ARBA00022801"/>
    </source>
</evidence>
<dbReference type="Pfam" id="PF00135">
    <property type="entry name" value="COesterase"/>
    <property type="match status" value="1"/>
</dbReference>
<gene>
    <name evidence="7" type="ORF">BEMITA_LOCUS3185</name>
</gene>
<accession>A0A9P0F0L3</accession>
<dbReference type="EC" id="3.1.1.-" evidence="5"/>
<keyword evidence="2" id="KW-0719">Serine esterase</keyword>
<keyword evidence="8" id="KW-1185">Reference proteome</keyword>
<proteinExistence type="inferred from homology"/>
<keyword evidence="3 5" id="KW-0378">Hydrolase</keyword>
<dbReference type="EMBL" id="OU963871">
    <property type="protein sequence ID" value="CAH0383769.1"/>
    <property type="molecule type" value="Genomic_DNA"/>
</dbReference>
<protein>
    <recommendedName>
        <fullName evidence="5">Carboxylic ester hydrolase</fullName>
        <ecNumber evidence="5">3.1.1.-</ecNumber>
    </recommendedName>
</protein>
<dbReference type="Proteomes" id="UP001152759">
    <property type="component" value="Chromosome 10"/>
</dbReference>
<feature type="domain" description="Carboxylesterase type B" evidence="6">
    <location>
        <begin position="22"/>
        <end position="541"/>
    </location>
</feature>
<evidence type="ECO:0000256" key="1">
    <source>
        <dbReference type="ARBA" id="ARBA00005964"/>
    </source>
</evidence>
<dbReference type="InterPro" id="IPR029058">
    <property type="entry name" value="AB_hydrolase_fold"/>
</dbReference>
<evidence type="ECO:0000259" key="6">
    <source>
        <dbReference type="Pfam" id="PF00135"/>
    </source>
</evidence>
<feature type="signal peptide" evidence="5">
    <location>
        <begin position="1"/>
        <end position="20"/>
    </location>
</feature>
<evidence type="ECO:0000256" key="5">
    <source>
        <dbReference type="RuleBase" id="RU361235"/>
    </source>
</evidence>
<comment type="similarity">
    <text evidence="1 5">Belongs to the type-B carboxylesterase/lipase family.</text>
</comment>
<reference evidence="7" key="1">
    <citation type="submission" date="2021-12" db="EMBL/GenBank/DDBJ databases">
        <authorList>
            <person name="King R."/>
        </authorList>
    </citation>
    <scope>NUCLEOTIDE SEQUENCE</scope>
</reference>
<dbReference type="Gene3D" id="3.40.50.1820">
    <property type="entry name" value="alpha/beta hydrolase"/>
    <property type="match status" value="1"/>
</dbReference>
<evidence type="ECO:0000313" key="7">
    <source>
        <dbReference type="EMBL" id="CAH0383769.1"/>
    </source>
</evidence>
<sequence length="550" mass="61405">MEFPVKIFLVLCFVSLHSHAIEVSTRNGVIIGSDRLRTRSGNKVIYSFTGIPYAQPPVGALRFKEPQPLRPWRTPINATEKCPDCLQRRLFPLPSEKAANPNKGQEDCLRINVFTPSLDIKAKLPVMLHIHGGAYKLGSANLEPQFLLPHVVFASITYRLNVLGFATTGDGVIPANLGIKDQVMALKWIQENIETFGGDPNRVTVFGDSAGGSSVHLLLLSPLTKGLIHGGISSSGTAACPWAMIDRELAITRTKKVATLCGCPSQPSEALLECLQKTPVDNLVESFQNFRDDFRLPLTEFAPVIEESTAKNAVLTTDPRMIKSELPWITGLNTAEHMNYSGRFLQNVENKNLNLTEQFDVFLNKWLSYGFNITEEEIPAVAKKIKEFYFGAGNSINKKNIKHLDLVIADGWFLKGISDAVPFHAGPTYVYYYDYEQSDKTTFKSMIGYGVGDGKGAGHMDNILNLFPSAKRFPRRQLSPLDMETSKNMVSLWTRFAKYGNFTSDEWEPLNKKSNSIKNLHISAAGLVQEEDLLKERANFWKFLNKNILV</sequence>
<keyword evidence="4" id="KW-0325">Glycoprotein</keyword>
<dbReference type="InterPro" id="IPR019826">
    <property type="entry name" value="Carboxylesterase_B_AS"/>
</dbReference>
<dbReference type="SUPFAM" id="SSF53474">
    <property type="entry name" value="alpha/beta-Hydrolases"/>
    <property type="match status" value="1"/>
</dbReference>
<dbReference type="PANTHER" id="PTHR43142:SF1">
    <property type="entry name" value="CARBOXYLIC ESTER HYDROLASE"/>
    <property type="match status" value="1"/>
</dbReference>
<name>A0A9P0F0L3_BEMTA</name>
<evidence type="ECO:0000256" key="2">
    <source>
        <dbReference type="ARBA" id="ARBA00022487"/>
    </source>
</evidence>
<feature type="chain" id="PRO_5040537727" description="Carboxylic ester hydrolase" evidence="5">
    <location>
        <begin position="21"/>
        <end position="550"/>
    </location>
</feature>
<dbReference type="PROSITE" id="PS00122">
    <property type="entry name" value="CARBOXYLESTERASE_B_1"/>
    <property type="match status" value="1"/>
</dbReference>
<evidence type="ECO:0000313" key="8">
    <source>
        <dbReference type="Proteomes" id="UP001152759"/>
    </source>
</evidence>